<reference evidence="10 11" key="1">
    <citation type="journal article" date="2015" name="Stand. Genomic Sci.">
        <title>Complete genome sequence and description of Salinispira pacifica gen. nov., sp. nov., a novel spirochaete isolated form a hypersaline microbial mat.</title>
        <authorList>
            <person name="Ben Hania W."/>
            <person name="Joseph M."/>
            <person name="Schumann P."/>
            <person name="Bunk B."/>
            <person name="Fiebig A."/>
            <person name="Sproer C."/>
            <person name="Klenk H.P."/>
            <person name="Fardeau M.L."/>
            <person name="Spring S."/>
        </authorList>
    </citation>
    <scope>NUCLEOTIDE SEQUENCE [LARGE SCALE GENOMIC DNA]</scope>
    <source>
        <strain evidence="10 11">L21-RPul-D2</strain>
    </source>
</reference>
<dbReference type="Proteomes" id="UP000018680">
    <property type="component" value="Chromosome"/>
</dbReference>
<sequence>MAALGIALIWKTSRTTNFAQGSIGTLNAYVAGILLMSFGWNIWVVAAVSMVSAFLTGVLIDTFIIRPAAKVSPISKQIITLGLIMVIVGLIPLLFGVDPYRLPSFIPSSSVTLAGATLRYNTIFVIAVSLSLMGFLFWFIKNTRWGLAIRVTAASESTAKLMGVPTRTVTMISWASAAMMGTLAALIVAPQSSVNPNMLLDVQVSAFFAGVLGGFSTFAGPVAGSFIIAFARNFTAFYISDIWGNVIVYSLILVFLYFKPYGLFGKKIVKKV</sequence>
<dbReference type="GO" id="GO:0006865">
    <property type="term" value="P:amino acid transport"/>
    <property type="evidence" value="ECO:0007669"/>
    <property type="project" value="UniProtKB-KW"/>
</dbReference>
<evidence type="ECO:0000256" key="4">
    <source>
        <dbReference type="ARBA" id="ARBA00022692"/>
    </source>
</evidence>
<dbReference type="STRING" id="1307761.L21SP2_0629"/>
<feature type="transmembrane region" description="Helical" evidence="9">
    <location>
        <begin position="38"/>
        <end position="65"/>
    </location>
</feature>
<dbReference type="EMBL" id="CP006939">
    <property type="protein sequence ID" value="AHC14058.1"/>
    <property type="molecule type" value="Genomic_DNA"/>
</dbReference>
<comment type="similarity">
    <text evidence="8">Belongs to the binding-protein-dependent transport system permease family. LivHM subfamily.</text>
</comment>
<dbReference type="AlphaFoldDB" id="V5WE36"/>
<feature type="transmembrane region" description="Helical" evidence="9">
    <location>
        <begin position="207"/>
        <end position="230"/>
    </location>
</feature>
<protein>
    <submittedName>
        <fullName evidence="10">High-affinity branched-chain amino acid transport system permease protein LivH</fullName>
    </submittedName>
</protein>
<dbReference type="HOGENOM" id="CLU_039929_1_1_12"/>
<dbReference type="GO" id="GO:0005886">
    <property type="term" value="C:plasma membrane"/>
    <property type="evidence" value="ECO:0007669"/>
    <property type="project" value="UniProtKB-SubCell"/>
</dbReference>
<evidence type="ECO:0000256" key="8">
    <source>
        <dbReference type="ARBA" id="ARBA00037998"/>
    </source>
</evidence>
<evidence type="ECO:0000313" key="11">
    <source>
        <dbReference type="Proteomes" id="UP000018680"/>
    </source>
</evidence>
<feature type="transmembrane region" description="Helical" evidence="9">
    <location>
        <begin position="169"/>
        <end position="187"/>
    </location>
</feature>
<name>V5WE36_9SPIO</name>
<dbReference type="PANTHER" id="PTHR11795:SF451">
    <property type="entry name" value="ABC TRANSPORTER PERMEASE PROTEIN"/>
    <property type="match status" value="1"/>
</dbReference>
<dbReference type="KEGG" id="slr:L21SP2_0629"/>
<evidence type="ECO:0000256" key="7">
    <source>
        <dbReference type="ARBA" id="ARBA00023136"/>
    </source>
</evidence>
<keyword evidence="4 9" id="KW-0812">Transmembrane</keyword>
<dbReference type="InterPro" id="IPR052157">
    <property type="entry name" value="BCAA_transport_permease"/>
</dbReference>
<proteinExistence type="inferred from homology"/>
<dbReference type="CDD" id="cd06582">
    <property type="entry name" value="TM_PBP1_LivH_like"/>
    <property type="match status" value="1"/>
</dbReference>
<keyword evidence="3" id="KW-1003">Cell membrane</keyword>
<evidence type="ECO:0000256" key="3">
    <source>
        <dbReference type="ARBA" id="ARBA00022475"/>
    </source>
</evidence>
<gene>
    <name evidence="10" type="ORF">L21SP2_0629</name>
</gene>
<evidence type="ECO:0000313" key="10">
    <source>
        <dbReference type="EMBL" id="AHC14058.1"/>
    </source>
</evidence>
<feature type="transmembrane region" description="Helical" evidence="9">
    <location>
        <begin position="117"/>
        <end position="140"/>
    </location>
</feature>
<feature type="transmembrane region" description="Helical" evidence="9">
    <location>
        <begin position="242"/>
        <end position="258"/>
    </location>
</feature>
<dbReference type="PANTHER" id="PTHR11795">
    <property type="entry name" value="BRANCHED-CHAIN AMINO ACID TRANSPORT SYSTEM PERMEASE PROTEIN LIVH"/>
    <property type="match status" value="1"/>
</dbReference>
<evidence type="ECO:0000256" key="6">
    <source>
        <dbReference type="ARBA" id="ARBA00022989"/>
    </source>
</evidence>
<evidence type="ECO:0000256" key="9">
    <source>
        <dbReference type="SAM" id="Phobius"/>
    </source>
</evidence>
<keyword evidence="6 9" id="KW-1133">Transmembrane helix</keyword>
<dbReference type="eggNOG" id="COG0559">
    <property type="taxonomic scope" value="Bacteria"/>
</dbReference>
<keyword evidence="5" id="KW-0029">Amino-acid transport</keyword>
<dbReference type="GO" id="GO:0022857">
    <property type="term" value="F:transmembrane transporter activity"/>
    <property type="evidence" value="ECO:0007669"/>
    <property type="project" value="InterPro"/>
</dbReference>
<dbReference type="InterPro" id="IPR001851">
    <property type="entry name" value="ABC_transp_permease"/>
</dbReference>
<dbReference type="Pfam" id="PF02653">
    <property type="entry name" value="BPD_transp_2"/>
    <property type="match status" value="1"/>
</dbReference>
<keyword evidence="11" id="KW-1185">Reference proteome</keyword>
<evidence type="ECO:0000256" key="1">
    <source>
        <dbReference type="ARBA" id="ARBA00004651"/>
    </source>
</evidence>
<evidence type="ECO:0000256" key="5">
    <source>
        <dbReference type="ARBA" id="ARBA00022970"/>
    </source>
</evidence>
<keyword evidence="2" id="KW-0813">Transport</keyword>
<comment type="subcellular location">
    <subcellularLocation>
        <location evidence="1">Cell membrane</location>
        <topology evidence="1">Multi-pass membrane protein</topology>
    </subcellularLocation>
</comment>
<keyword evidence="7 9" id="KW-0472">Membrane</keyword>
<evidence type="ECO:0000256" key="2">
    <source>
        <dbReference type="ARBA" id="ARBA00022448"/>
    </source>
</evidence>
<accession>V5WE36</accession>
<organism evidence="10 11">
    <name type="scientific">Salinispira pacifica</name>
    <dbReference type="NCBI Taxonomy" id="1307761"/>
    <lineage>
        <taxon>Bacteria</taxon>
        <taxon>Pseudomonadati</taxon>
        <taxon>Spirochaetota</taxon>
        <taxon>Spirochaetia</taxon>
        <taxon>Spirochaetales</taxon>
        <taxon>Spirochaetaceae</taxon>
        <taxon>Salinispira</taxon>
    </lineage>
</organism>
<feature type="transmembrane region" description="Helical" evidence="9">
    <location>
        <begin position="77"/>
        <end position="97"/>
    </location>
</feature>